<name>A0A378K8T0_9GAMM</name>
<gene>
    <name evidence="3" type="primary">ctrB_2</name>
    <name evidence="3" type="ORF">NCTC13316_03217</name>
</gene>
<feature type="transmembrane region" description="Helical" evidence="2">
    <location>
        <begin position="105"/>
        <end position="127"/>
    </location>
</feature>
<keyword evidence="2" id="KW-0472">Membrane</keyword>
<keyword evidence="2" id="KW-0812">Transmembrane</keyword>
<evidence type="ECO:0000313" key="3">
    <source>
        <dbReference type="EMBL" id="STX81348.1"/>
    </source>
</evidence>
<feature type="coiled-coil region" evidence="1">
    <location>
        <begin position="48"/>
        <end position="75"/>
    </location>
</feature>
<evidence type="ECO:0000256" key="1">
    <source>
        <dbReference type="SAM" id="Coils"/>
    </source>
</evidence>
<keyword evidence="2" id="KW-1133">Transmembrane helix</keyword>
<dbReference type="Proteomes" id="UP000254794">
    <property type="component" value="Unassembled WGS sequence"/>
</dbReference>
<proteinExistence type="predicted"/>
<keyword evidence="1" id="KW-0175">Coiled coil</keyword>
<dbReference type="OrthoDB" id="6593347at2"/>
<dbReference type="AlphaFoldDB" id="A0A378K8T0"/>
<dbReference type="EMBL" id="UGOD01000003">
    <property type="protein sequence ID" value="STX81348.1"/>
    <property type="molecule type" value="Genomic_DNA"/>
</dbReference>
<evidence type="ECO:0000256" key="2">
    <source>
        <dbReference type="SAM" id="Phobius"/>
    </source>
</evidence>
<reference evidence="3 4" key="1">
    <citation type="submission" date="2018-06" db="EMBL/GenBank/DDBJ databases">
        <authorList>
            <consortium name="Pathogen Informatics"/>
            <person name="Doyle S."/>
        </authorList>
    </citation>
    <scope>NUCLEOTIDE SEQUENCE [LARGE SCALE GENOMIC DNA]</scope>
    <source>
        <strain evidence="3 4">NCTC13316</strain>
    </source>
</reference>
<dbReference type="RefSeq" id="WP_115332741.1">
    <property type="nucleotide sequence ID" value="NZ_CAAAHP010000010.1"/>
</dbReference>
<sequence length="458" mass="53701">MMDNEEEKRLLEKKKFNEERIQAWRAQRLAAAELAAKERREKAEIERETRIEQFKRQRQEELENLEKEKKTAALEKLPSIEKINETRQAIVFEHHRRKQLFLKRIFLLILISAFLTAFTKLFTTPFYEAESIVTIKTNSLNDNTIGSSIIPSSVSPNVMQNIFSAREYIFSREMMNRMEKEQGFISYFKKSNTHFLSRPFSNKLIGSDDYYYYKRRVKVAIDIQEGILRIKVQAKNEKDAKHFADALLLYAESWVNSLSNRMFGDKIKEAEETLKLKEKALQTARKRIVNYQILKRDLNPRETVAAIYANLNDIKAKIKQTEREIAVYKRANVKDSPVVDRLRDHLSVLHQQQQNLNMRLVNNGSWSMNKILAGFERAIIERDLAEKEWEVALKSVEDIKSEVFNQRQYFLTIVPPITSPIPVEPQIIKLFLLILIVLYSLTTLVSLLKTAIRISIKT</sequence>
<keyword evidence="4" id="KW-1185">Reference proteome</keyword>
<evidence type="ECO:0000313" key="4">
    <source>
        <dbReference type="Proteomes" id="UP000254794"/>
    </source>
</evidence>
<protein>
    <submittedName>
        <fullName evidence="3">Capsule polysaccharide export inner-membrane protein ctrB</fullName>
    </submittedName>
</protein>
<organism evidence="3 4">
    <name type="scientific">Legionella busanensis</name>
    <dbReference type="NCBI Taxonomy" id="190655"/>
    <lineage>
        <taxon>Bacteria</taxon>
        <taxon>Pseudomonadati</taxon>
        <taxon>Pseudomonadota</taxon>
        <taxon>Gammaproteobacteria</taxon>
        <taxon>Legionellales</taxon>
        <taxon>Legionellaceae</taxon>
        <taxon>Legionella</taxon>
    </lineage>
</organism>
<feature type="transmembrane region" description="Helical" evidence="2">
    <location>
        <begin position="427"/>
        <end position="448"/>
    </location>
</feature>
<accession>A0A378K8T0</accession>
<feature type="coiled-coil region" evidence="1">
    <location>
        <begin position="267"/>
        <end position="331"/>
    </location>
</feature>